<dbReference type="RefSeq" id="YP_010675672.1">
    <property type="nucleotide sequence ID" value="NC_071006.1"/>
</dbReference>
<feature type="region of interest" description="Disordered" evidence="1">
    <location>
        <begin position="1"/>
        <end position="25"/>
    </location>
</feature>
<reference evidence="3 4" key="1">
    <citation type="submission" date="2021-08" db="EMBL/GenBank/DDBJ databases">
        <authorList>
            <person name="Abebe M.A."/>
            <person name="Anderson J.Z."/>
            <person name="Burris R."/>
            <person name="Durrani M."/>
            <person name="Fetterly M.N."/>
            <person name="Fowler R.A."/>
            <person name="Friedman A."/>
            <person name="Khuong T.M."/>
            <person name="Konnor C.A."/>
            <person name="Madden B.G."/>
            <person name="Makula M.N."/>
            <person name="McTigue K."/>
            <person name="Morgan A.R."/>
            <person name="Qureshi S.I."/>
            <person name="Rainey M."/>
            <person name="Scherer A.E."/>
            <person name="Singer L."/>
            <person name="Thakar S.M."/>
            <person name="Truong P."/>
            <person name="Zaeean M.H."/>
            <person name="Balish M.F."/>
            <person name="Garlena R.A."/>
            <person name="Russell D.A."/>
            <person name="Jacobs-Sera D."/>
            <person name="Hatfull G.F."/>
        </authorList>
    </citation>
    <scope>NUCLEOTIDE SEQUENCE [LARGE SCALE GENOMIC DNA]</scope>
</reference>
<evidence type="ECO:0000259" key="2">
    <source>
        <dbReference type="Pfam" id="PF24243"/>
    </source>
</evidence>
<sequence>MSTRHSASRLKVPTPVDTTDAANKDYVDTQVSSRVSTSDPRLTDARTPIAHTHPISDVTNLQTTLDGKAASSHTHDWASITSKPTTFAPIIGTTSTTAKAGNYVPTWSEITSKPSTFAPTIGTTATTAVAGNDPRLTDARTPTAHGHAISEITNLQTTLDGKVGTGDSRLTDARTPTAHSHPISDVTNLSSTLSAKADLVGGVIPQSQIPAVALTEFLGAVGSQAAMLALTGQRGDWATRTDTGTDWQVIAEPSSNIANWRERTYPASPVSSVAGRVGAVTLTSADLTDFSAFGRSIGQVADAAAARTLLGAGTSNLVLGTTNTTAKAGDYVPSWTEVTGKPSTFAPTIGSTATTAVAGNDPRLTDARTPTAHTHAWSEITSKPTTFAPIIGSGAADAVAGNDPRLTNARTPTAHTHLWADITDKPTTFAPIIGSTATTAVAGNDARLSDARVPLDNSVTNVKVPAGAAIDPTKLGTGRVIAVDGADAPLSIVKKYLTQAQYDAIATKDPNTEYNII</sequence>
<organism evidence="3 4">
    <name type="scientific">Gordonia phage ChisanaKitsune</name>
    <dbReference type="NCBI Taxonomy" id="2871538"/>
    <lineage>
        <taxon>Viruses</taxon>
        <taxon>Duplodnaviria</taxon>
        <taxon>Heunggongvirae</taxon>
        <taxon>Uroviricota</taxon>
        <taxon>Caudoviricetes</taxon>
        <taxon>Chidieberevirus</taxon>
        <taxon>Chidieberevirus chisanakitsune</taxon>
    </lineage>
</organism>
<evidence type="ECO:0000256" key="1">
    <source>
        <dbReference type="SAM" id="MobiDB-lite"/>
    </source>
</evidence>
<protein>
    <submittedName>
        <fullName evidence="3">Minor tail protein</fullName>
    </submittedName>
</protein>
<keyword evidence="4" id="KW-1185">Reference proteome</keyword>
<dbReference type="GeneID" id="77951998"/>
<name>A0AAE8BX71_9CAUD</name>
<evidence type="ECO:0000313" key="3">
    <source>
        <dbReference type="EMBL" id="QZE10796.1"/>
    </source>
</evidence>
<dbReference type="Pfam" id="PF12789">
    <property type="entry name" value="PTR"/>
    <property type="match status" value="3"/>
</dbReference>
<dbReference type="InterPro" id="IPR056923">
    <property type="entry name" value="Minor_tail_gp31_C"/>
</dbReference>
<dbReference type="KEGG" id="vg:77951998"/>
<evidence type="ECO:0000313" key="4">
    <source>
        <dbReference type="Proteomes" id="UP000827561"/>
    </source>
</evidence>
<accession>A0AAE8BX71</accession>
<feature type="domain" description="Minor tail protein gp31 C-terminal" evidence="2">
    <location>
        <begin position="496"/>
        <end position="517"/>
    </location>
</feature>
<gene>
    <name evidence="3" type="primary">25</name>
    <name evidence="3" type="ORF">SEA_CHISANAKITSUNE_25</name>
</gene>
<dbReference type="Proteomes" id="UP000827561">
    <property type="component" value="Segment"/>
</dbReference>
<dbReference type="EMBL" id="MZ820089">
    <property type="protein sequence ID" value="QZE10796.1"/>
    <property type="molecule type" value="Genomic_DNA"/>
</dbReference>
<dbReference type="Pfam" id="PF24243">
    <property type="entry name" value="Phage_tail_C"/>
    <property type="match status" value="1"/>
</dbReference>
<proteinExistence type="predicted"/>